<evidence type="ECO:0000256" key="1">
    <source>
        <dbReference type="SAM" id="MobiDB-lite"/>
    </source>
</evidence>
<sequence>MPPPPSTLAVSRPRPASSPAQYAARSGLRSSAMRRWLLACSHAPFGSAALGDLAPPPPAPTASPPTHRLPRLAARLCLLLQRRSAPPVWAIFVALVDHPAAVAEINSARKYFATTVMDFWQWFVSESVAGISRDAPDPSSISRASKKVDKNTLSTGSVQSI</sequence>
<reference evidence="2" key="1">
    <citation type="journal article" date="2009" name="Plant Mol. Biol.">
        <title>Insights into corn genes derived from large-scale cDNA sequencing.</title>
        <authorList>
            <person name="Alexandrov N.N."/>
            <person name="Brover V.V."/>
            <person name="Freidin S."/>
            <person name="Troukhan M.E."/>
            <person name="Tatarinova T.V."/>
            <person name="Zhang H."/>
            <person name="Swaller T.J."/>
            <person name="Lu Y.P."/>
            <person name="Bouck J."/>
            <person name="Flavell R.B."/>
            <person name="Feldmann K.A."/>
        </authorList>
    </citation>
    <scope>NUCLEOTIDE SEQUENCE</scope>
</reference>
<accession>B6U103</accession>
<feature type="region of interest" description="Disordered" evidence="1">
    <location>
        <begin position="1"/>
        <end position="20"/>
    </location>
</feature>
<protein>
    <submittedName>
        <fullName evidence="2">Uncharacterized protein</fullName>
    </submittedName>
</protein>
<dbReference type="EMBL" id="EU970918">
    <property type="protein sequence ID" value="ACG43036.1"/>
    <property type="molecule type" value="mRNA"/>
</dbReference>
<name>B6U103_MAIZE</name>
<dbReference type="AlphaFoldDB" id="B6U103"/>
<proteinExistence type="evidence at transcript level"/>
<organism evidence="2">
    <name type="scientific">Zea mays</name>
    <name type="common">Maize</name>
    <dbReference type="NCBI Taxonomy" id="4577"/>
    <lineage>
        <taxon>Eukaryota</taxon>
        <taxon>Viridiplantae</taxon>
        <taxon>Streptophyta</taxon>
        <taxon>Embryophyta</taxon>
        <taxon>Tracheophyta</taxon>
        <taxon>Spermatophyta</taxon>
        <taxon>Magnoliopsida</taxon>
        <taxon>Liliopsida</taxon>
        <taxon>Poales</taxon>
        <taxon>Poaceae</taxon>
        <taxon>PACMAD clade</taxon>
        <taxon>Panicoideae</taxon>
        <taxon>Andropogonodae</taxon>
        <taxon>Andropogoneae</taxon>
        <taxon>Tripsacinae</taxon>
        <taxon>Zea</taxon>
    </lineage>
</organism>
<dbReference type="ExpressionAtlas" id="B6U103">
    <property type="expression patterns" value="baseline and differential"/>
</dbReference>
<evidence type="ECO:0000313" key="2">
    <source>
        <dbReference type="EMBL" id="ACG43036.1"/>
    </source>
</evidence>